<dbReference type="KEGG" id="cari:FNU76_04680"/>
<evidence type="ECO:0000256" key="2">
    <source>
        <dbReference type="SAM" id="SignalP"/>
    </source>
</evidence>
<name>A0A516SC26_9NEIS</name>
<gene>
    <name evidence="3" type="ORF">FNU76_04680</name>
</gene>
<sequence length="121" mass="12694">MLSNSLPCSGILQRLAGAVLVLAFALPAMAEGSQAEPIVAAPPASLPAPVKADAPLLGDTPAAAEPVVSGKRPKSRAETRRETLAERRAAKGKTVGQRRNLMAGKAKPIKNRKKPLKKRSR</sequence>
<reference evidence="4" key="1">
    <citation type="submission" date="2019-07" db="EMBL/GenBank/DDBJ databases">
        <title>Chitinimonas sp. nov., isolated from Ny-Alesund, arctica soil.</title>
        <authorList>
            <person name="Xu Q."/>
            <person name="Peng F."/>
        </authorList>
    </citation>
    <scope>NUCLEOTIDE SEQUENCE [LARGE SCALE GENOMIC DNA]</scope>
    <source>
        <strain evidence="4">R3-44</strain>
    </source>
</reference>
<dbReference type="Proteomes" id="UP000317550">
    <property type="component" value="Chromosome"/>
</dbReference>
<evidence type="ECO:0000313" key="4">
    <source>
        <dbReference type="Proteomes" id="UP000317550"/>
    </source>
</evidence>
<accession>A0A516SC26</accession>
<feature type="region of interest" description="Disordered" evidence="1">
    <location>
        <begin position="51"/>
        <end position="121"/>
    </location>
</feature>
<dbReference type="EMBL" id="CP041730">
    <property type="protein sequence ID" value="QDQ25702.1"/>
    <property type="molecule type" value="Genomic_DNA"/>
</dbReference>
<dbReference type="RefSeq" id="WP_143856627.1">
    <property type="nucleotide sequence ID" value="NZ_CP041730.1"/>
</dbReference>
<feature type="signal peptide" evidence="2">
    <location>
        <begin position="1"/>
        <end position="30"/>
    </location>
</feature>
<organism evidence="3 4">
    <name type="scientific">Chitinimonas arctica</name>
    <dbReference type="NCBI Taxonomy" id="2594795"/>
    <lineage>
        <taxon>Bacteria</taxon>
        <taxon>Pseudomonadati</taxon>
        <taxon>Pseudomonadota</taxon>
        <taxon>Betaproteobacteria</taxon>
        <taxon>Neisseriales</taxon>
        <taxon>Chitinibacteraceae</taxon>
        <taxon>Chitinimonas</taxon>
    </lineage>
</organism>
<evidence type="ECO:0000313" key="3">
    <source>
        <dbReference type="EMBL" id="QDQ25702.1"/>
    </source>
</evidence>
<proteinExistence type="predicted"/>
<dbReference type="AlphaFoldDB" id="A0A516SC26"/>
<feature type="compositionally biased region" description="Basic and acidic residues" evidence="1">
    <location>
        <begin position="75"/>
        <end position="89"/>
    </location>
</feature>
<keyword evidence="4" id="KW-1185">Reference proteome</keyword>
<evidence type="ECO:0000256" key="1">
    <source>
        <dbReference type="SAM" id="MobiDB-lite"/>
    </source>
</evidence>
<protein>
    <submittedName>
        <fullName evidence="3">Uncharacterized protein</fullName>
    </submittedName>
</protein>
<feature type="chain" id="PRO_5028085151" evidence="2">
    <location>
        <begin position="31"/>
        <end position="121"/>
    </location>
</feature>
<feature type="compositionally biased region" description="Basic residues" evidence="1">
    <location>
        <begin position="107"/>
        <end position="121"/>
    </location>
</feature>
<keyword evidence="2" id="KW-0732">Signal</keyword>